<protein>
    <submittedName>
        <fullName evidence="2">PHO85 cyclin-1</fullName>
    </submittedName>
</protein>
<feature type="transmembrane region" description="Helical" evidence="1">
    <location>
        <begin position="37"/>
        <end position="60"/>
    </location>
</feature>
<evidence type="ECO:0000313" key="2">
    <source>
        <dbReference type="EMBL" id="KAF4471701.1"/>
    </source>
</evidence>
<sequence>MDGKRPIANMKSAAITQTERLTPYNAMVIQSHEELRVYSLLAAIFNWVFLAGFIVFPGTFTSLGRTSVLSESQAGRVMQQAIRPVSTSLGAYGPKPSDLAKQHLNSSCGQQPVLPATFSGLPRHTSLEEHVSLEEHISLEEHVSLEEHISLEEHVSLEEHISLEERDEEEHISLEKHISLESLEHRWLEHRWLEHRWLEHRWLEH</sequence>
<dbReference type="Proteomes" id="UP000554235">
    <property type="component" value="Unassembled WGS sequence"/>
</dbReference>
<dbReference type="OrthoDB" id="3254104at2759"/>
<proteinExistence type="predicted"/>
<keyword evidence="1" id="KW-0812">Transmembrane</keyword>
<organism evidence="2 3">
    <name type="scientific">Fusarium albosuccineum</name>
    <dbReference type="NCBI Taxonomy" id="1237068"/>
    <lineage>
        <taxon>Eukaryota</taxon>
        <taxon>Fungi</taxon>
        <taxon>Dikarya</taxon>
        <taxon>Ascomycota</taxon>
        <taxon>Pezizomycotina</taxon>
        <taxon>Sordariomycetes</taxon>
        <taxon>Hypocreomycetidae</taxon>
        <taxon>Hypocreales</taxon>
        <taxon>Nectriaceae</taxon>
        <taxon>Fusarium</taxon>
        <taxon>Fusarium decemcellulare species complex</taxon>
    </lineage>
</organism>
<accession>A0A8H4LP53</accession>
<gene>
    <name evidence="2" type="ORF">FALBO_1370</name>
</gene>
<dbReference type="EMBL" id="JAADYS010000175">
    <property type="protein sequence ID" value="KAF4471701.1"/>
    <property type="molecule type" value="Genomic_DNA"/>
</dbReference>
<dbReference type="AlphaFoldDB" id="A0A8H4LP53"/>
<evidence type="ECO:0000256" key="1">
    <source>
        <dbReference type="SAM" id="Phobius"/>
    </source>
</evidence>
<reference evidence="2 3" key="1">
    <citation type="submission" date="2020-01" db="EMBL/GenBank/DDBJ databases">
        <title>Identification and distribution of gene clusters putatively required for synthesis of sphingolipid metabolism inhibitors in phylogenetically diverse species of the filamentous fungus Fusarium.</title>
        <authorList>
            <person name="Kim H.-S."/>
            <person name="Busman M."/>
            <person name="Brown D.W."/>
            <person name="Divon H."/>
            <person name="Uhlig S."/>
            <person name="Proctor R.H."/>
        </authorList>
    </citation>
    <scope>NUCLEOTIDE SEQUENCE [LARGE SCALE GENOMIC DNA]</scope>
    <source>
        <strain evidence="2 3">NRRL 20459</strain>
    </source>
</reference>
<keyword evidence="1" id="KW-0472">Membrane</keyword>
<name>A0A8H4LP53_9HYPO</name>
<keyword evidence="3" id="KW-1185">Reference proteome</keyword>
<comment type="caution">
    <text evidence="2">The sequence shown here is derived from an EMBL/GenBank/DDBJ whole genome shotgun (WGS) entry which is preliminary data.</text>
</comment>
<keyword evidence="1" id="KW-1133">Transmembrane helix</keyword>
<evidence type="ECO:0000313" key="3">
    <source>
        <dbReference type="Proteomes" id="UP000554235"/>
    </source>
</evidence>